<dbReference type="InterPro" id="IPR000182">
    <property type="entry name" value="GNAT_dom"/>
</dbReference>
<dbReference type="RefSeq" id="WP_129891819.1">
    <property type="nucleotide sequence ID" value="NZ_CP035758.1"/>
</dbReference>
<dbReference type="Proteomes" id="UP000290365">
    <property type="component" value="Chromosome"/>
</dbReference>
<proteinExistence type="predicted"/>
<dbReference type="PANTHER" id="PTHR37817">
    <property type="entry name" value="N-ACETYLTRANSFERASE EIS"/>
    <property type="match status" value="1"/>
</dbReference>
<dbReference type="Gene3D" id="3.40.630.30">
    <property type="match status" value="2"/>
</dbReference>
<dbReference type="PROSITE" id="PS51186">
    <property type="entry name" value="GNAT"/>
    <property type="match status" value="1"/>
</dbReference>
<evidence type="ECO:0000313" key="3">
    <source>
        <dbReference type="Proteomes" id="UP000290365"/>
    </source>
</evidence>
<dbReference type="GO" id="GO:0034069">
    <property type="term" value="F:aminoglycoside N-acetyltransferase activity"/>
    <property type="evidence" value="ECO:0007669"/>
    <property type="project" value="TreeGrafter"/>
</dbReference>
<evidence type="ECO:0000313" key="2">
    <source>
        <dbReference type="EMBL" id="QBD80757.1"/>
    </source>
</evidence>
<feature type="domain" description="N-acetyltransferase" evidence="1">
    <location>
        <begin position="4"/>
        <end position="146"/>
    </location>
</feature>
<sequence>MTTIKIRPERVTDYSQIGNLHAQAFGNRAGEPAIVALLRQRRAFDPALSLLAEIDGQVVGHVLFSPYQMSLGGQLVPAVNLAPIAVSPAYQGQGIGGQLIREGHRLAAAKGYIVSVLIGHPTYYPRFGYQMHAFGLARLELSLTADKGEPLTVRPPQQADVAALCALWQREEADVDMVFAPEPDLLAWLSPDPAVRALVFLRADQVVGYTRVHSAEPTNPRIFLARDAETAHAMLASIAHQFGGQEPGTIYTLPLHPASALAPALGQATVSSESWAMACSLVPGPLEDYMAGVREGKRLLGRALWPVAFDLA</sequence>
<reference evidence="2 3" key="1">
    <citation type="submission" date="2019-01" db="EMBL/GenBank/DDBJ databases">
        <title>Ktedonosporobacter rubrisoli SCAWS-G2.</title>
        <authorList>
            <person name="Huang Y."/>
            <person name="Yan B."/>
        </authorList>
    </citation>
    <scope>NUCLEOTIDE SEQUENCE [LARGE SCALE GENOMIC DNA]</scope>
    <source>
        <strain evidence="2 3">SCAWS-G2</strain>
    </source>
</reference>
<protein>
    <submittedName>
        <fullName evidence="2">N-acetyltransferase</fullName>
    </submittedName>
</protein>
<dbReference type="CDD" id="cd04301">
    <property type="entry name" value="NAT_SF"/>
    <property type="match status" value="1"/>
</dbReference>
<evidence type="ECO:0000259" key="1">
    <source>
        <dbReference type="PROSITE" id="PS51186"/>
    </source>
</evidence>
<name>A0A4P6JYF4_KTERU</name>
<dbReference type="SUPFAM" id="SSF55729">
    <property type="entry name" value="Acyl-CoA N-acyltransferases (Nat)"/>
    <property type="match status" value="1"/>
</dbReference>
<keyword evidence="3" id="KW-1185">Reference proteome</keyword>
<dbReference type="KEGG" id="kbs:EPA93_34230"/>
<organism evidence="2 3">
    <name type="scientific">Ktedonosporobacter rubrisoli</name>
    <dbReference type="NCBI Taxonomy" id="2509675"/>
    <lineage>
        <taxon>Bacteria</taxon>
        <taxon>Bacillati</taxon>
        <taxon>Chloroflexota</taxon>
        <taxon>Ktedonobacteria</taxon>
        <taxon>Ktedonobacterales</taxon>
        <taxon>Ktedonosporobacteraceae</taxon>
        <taxon>Ktedonosporobacter</taxon>
    </lineage>
</organism>
<gene>
    <name evidence="2" type="ORF">EPA93_34230</name>
</gene>
<dbReference type="GO" id="GO:0030649">
    <property type="term" value="P:aminoglycoside antibiotic catabolic process"/>
    <property type="evidence" value="ECO:0007669"/>
    <property type="project" value="TreeGrafter"/>
</dbReference>
<dbReference type="AlphaFoldDB" id="A0A4P6JYF4"/>
<dbReference type="InterPro" id="IPR051554">
    <property type="entry name" value="Acetyltransferase_Eis"/>
</dbReference>
<dbReference type="InterPro" id="IPR016181">
    <property type="entry name" value="Acyl_CoA_acyltransferase"/>
</dbReference>
<dbReference type="Pfam" id="PF13527">
    <property type="entry name" value="Acetyltransf_9"/>
    <property type="match status" value="1"/>
</dbReference>
<dbReference type="OrthoDB" id="9797178at2"/>
<keyword evidence="2" id="KW-0808">Transferase</keyword>
<accession>A0A4P6JYF4</accession>
<dbReference type="EMBL" id="CP035758">
    <property type="protein sequence ID" value="QBD80757.1"/>
    <property type="molecule type" value="Genomic_DNA"/>
</dbReference>
<dbReference type="PANTHER" id="PTHR37817:SF1">
    <property type="entry name" value="N-ACETYLTRANSFERASE EIS"/>
    <property type="match status" value="1"/>
</dbReference>